<evidence type="ECO:0000313" key="6">
    <source>
        <dbReference type="Proteomes" id="UP001265550"/>
    </source>
</evidence>
<dbReference type="InterPro" id="IPR016032">
    <property type="entry name" value="Sig_transdc_resp-reg_C-effctor"/>
</dbReference>
<keyword evidence="2 5" id="KW-0238">DNA-binding</keyword>
<dbReference type="PROSITE" id="PS00622">
    <property type="entry name" value="HTH_LUXR_1"/>
    <property type="match status" value="1"/>
</dbReference>
<accession>A0ABU1V5F7</accession>
<feature type="domain" description="HTH luxR-type" evidence="4">
    <location>
        <begin position="1"/>
        <end position="50"/>
    </location>
</feature>
<dbReference type="InterPro" id="IPR036388">
    <property type="entry name" value="WH-like_DNA-bd_sf"/>
</dbReference>
<organism evidence="5 6">
    <name type="scientific">Hydrogenophaga laconesensis</name>
    <dbReference type="NCBI Taxonomy" id="1805971"/>
    <lineage>
        <taxon>Bacteria</taxon>
        <taxon>Pseudomonadati</taxon>
        <taxon>Pseudomonadota</taxon>
        <taxon>Betaproteobacteria</taxon>
        <taxon>Burkholderiales</taxon>
        <taxon>Comamonadaceae</taxon>
        <taxon>Hydrogenophaga</taxon>
    </lineage>
</organism>
<evidence type="ECO:0000256" key="2">
    <source>
        <dbReference type="ARBA" id="ARBA00023125"/>
    </source>
</evidence>
<dbReference type="RefSeq" id="WP_310307221.1">
    <property type="nucleotide sequence ID" value="NZ_JAVDWE010000001.1"/>
</dbReference>
<keyword evidence="6" id="KW-1185">Reference proteome</keyword>
<dbReference type="Pfam" id="PF00196">
    <property type="entry name" value="GerE"/>
    <property type="match status" value="1"/>
</dbReference>
<dbReference type="PRINTS" id="PR00038">
    <property type="entry name" value="HTHLUXR"/>
</dbReference>
<dbReference type="InterPro" id="IPR000792">
    <property type="entry name" value="Tscrpt_reg_LuxR_C"/>
</dbReference>
<keyword evidence="1" id="KW-0805">Transcription regulation</keyword>
<dbReference type="CDD" id="cd06170">
    <property type="entry name" value="LuxR_C_like"/>
    <property type="match status" value="1"/>
</dbReference>
<evidence type="ECO:0000256" key="1">
    <source>
        <dbReference type="ARBA" id="ARBA00023015"/>
    </source>
</evidence>
<sequence length="57" mass="6188">MQVLRGKSSAAIAASLFLSPKTVDSYRSRVMAKLGVDDLPALVRLAIREGWIDLDDA</sequence>
<dbReference type="PANTHER" id="PTHR44688">
    <property type="entry name" value="DNA-BINDING TRANSCRIPTIONAL ACTIVATOR DEVR_DOSR"/>
    <property type="match status" value="1"/>
</dbReference>
<dbReference type="Proteomes" id="UP001265550">
    <property type="component" value="Unassembled WGS sequence"/>
</dbReference>
<evidence type="ECO:0000259" key="4">
    <source>
        <dbReference type="PROSITE" id="PS50043"/>
    </source>
</evidence>
<dbReference type="SMART" id="SM00421">
    <property type="entry name" value="HTH_LUXR"/>
    <property type="match status" value="1"/>
</dbReference>
<name>A0ABU1V5F7_9BURK</name>
<proteinExistence type="predicted"/>
<dbReference type="GO" id="GO:0003677">
    <property type="term" value="F:DNA binding"/>
    <property type="evidence" value="ECO:0007669"/>
    <property type="project" value="UniProtKB-KW"/>
</dbReference>
<dbReference type="EMBL" id="JAVDWE010000001">
    <property type="protein sequence ID" value="MDR7092688.1"/>
    <property type="molecule type" value="Genomic_DNA"/>
</dbReference>
<reference evidence="5 6" key="1">
    <citation type="submission" date="2023-07" db="EMBL/GenBank/DDBJ databases">
        <title>Sorghum-associated microbial communities from plants grown in Nebraska, USA.</title>
        <authorList>
            <person name="Schachtman D."/>
        </authorList>
    </citation>
    <scope>NUCLEOTIDE SEQUENCE [LARGE SCALE GENOMIC DNA]</scope>
    <source>
        <strain evidence="5 6">BE240</strain>
    </source>
</reference>
<dbReference type="PANTHER" id="PTHR44688:SF16">
    <property type="entry name" value="DNA-BINDING TRANSCRIPTIONAL ACTIVATOR DEVR_DOSR"/>
    <property type="match status" value="1"/>
</dbReference>
<keyword evidence="3" id="KW-0804">Transcription</keyword>
<dbReference type="Gene3D" id="1.10.10.10">
    <property type="entry name" value="Winged helix-like DNA-binding domain superfamily/Winged helix DNA-binding domain"/>
    <property type="match status" value="1"/>
</dbReference>
<protein>
    <submittedName>
        <fullName evidence="5">DNA-binding CsgD family transcriptional regulator</fullName>
    </submittedName>
</protein>
<dbReference type="SUPFAM" id="SSF46894">
    <property type="entry name" value="C-terminal effector domain of the bipartite response regulators"/>
    <property type="match status" value="1"/>
</dbReference>
<dbReference type="PROSITE" id="PS50043">
    <property type="entry name" value="HTH_LUXR_2"/>
    <property type="match status" value="1"/>
</dbReference>
<comment type="caution">
    <text evidence="5">The sequence shown here is derived from an EMBL/GenBank/DDBJ whole genome shotgun (WGS) entry which is preliminary data.</text>
</comment>
<evidence type="ECO:0000313" key="5">
    <source>
        <dbReference type="EMBL" id="MDR7092688.1"/>
    </source>
</evidence>
<gene>
    <name evidence="5" type="ORF">J2X09_000411</name>
</gene>
<evidence type="ECO:0000256" key="3">
    <source>
        <dbReference type="ARBA" id="ARBA00023163"/>
    </source>
</evidence>